<protein>
    <recommendedName>
        <fullName evidence="4">YcxB-like protein domain-containing protein</fullName>
    </recommendedName>
</protein>
<sequence length="181" mass="20374">MMNIQQSFTKEHVEYPSAKKLIGLAFASMVFVAVGILLIVVGQSEEETPIIMVIIGFISAGFFGLCLIYCLYRLMNKKASIIINGDGILDNSSYIGGGLLKWSDIQDVVLYEFMGQRFIGLKLHDTERFMAQQSGMKKALIRMNKRMINMPVNIPQSGVRMPLDQLYVLIRETWMNAAVRG</sequence>
<dbReference type="InterPro" id="IPR048136">
    <property type="entry name" value="STM3941-like"/>
</dbReference>
<proteinExistence type="predicted"/>
<gene>
    <name evidence="2" type="ORF">PAECIP111893_04203</name>
</gene>
<dbReference type="RefSeq" id="WP_236344569.1">
    <property type="nucleotide sequence ID" value="NZ_CAKMMF010000027.1"/>
</dbReference>
<accession>A0ABM9CMB3</accession>
<feature type="transmembrane region" description="Helical" evidence="1">
    <location>
        <begin position="21"/>
        <end position="44"/>
    </location>
</feature>
<feature type="transmembrane region" description="Helical" evidence="1">
    <location>
        <begin position="50"/>
        <end position="72"/>
    </location>
</feature>
<organism evidence="2 3">
    <name type="scientific">Paenibacillus plantiphilus</name>
    <dbReference type="NCBI Taxonomy" id="2905650"/>
    <lineage>
        <taxon>Bacteria</taxon>
        <taxon>Bacillati</taxon>
        <taxon>Bacillota</taxon>
        <taxon>Bacilli</taxon>
        <taxon>Bacillales</taxon>
        <taxon>Paenibacillaceae</taxon>
        <taxon>Paenibacillus</taxon>
    </lineage>
</organism>
<dbReference type="Proteomes" id="UP000838686">
    <property type="component" value="Unassembled WGS sequence"/>
</dbReference>
<evidence type="ECO:0008006" key="4">
    <source>
        <dbReference type="Google" id="ProtNLM"/>
    </source>
</evidence>
<comment type="caution">
    <text evidence="2">The sequence shown here is derived from an EMBL/GenBank/DDBJ whole genome shotgun (WGS) entry which is preliminary data.</text>
</comment>
<evidence type="ECO:0000256" key="1">
    <source>
        <dbReference type="SAM" id="Phobius"/>
    </source>
</evidence>
<keyword evidence="1" id="KW-0472">Membrane</keyword>
<evidence type="ECO:0000313" key="2">
    <source>
        <dbReference type="EMBL" id="CAH1216911.1"/>
    </source>
</evidence>
<dbReference type="NCBIfam" id="NF041635">
    <property type="entry name" value="STM3941_fam"/>
    <property type="match status" value="1"/>
</dbReference>
<name>A0ABM9CMB3_9BACL</name>
<keyword evidence="1" id="KW-1133">Transmembrane helix</keyword>
<keyword evidence="1" id="KW-0812">Transmembrane</keyword>
<dbReference type="EMBL" id="CAKMMF010000027">
    <property type="protein sequence ID" value="CAH1216911.1"/>
    <property type="molecule type" value="Genomic_DNA"/>
</dbReference>
<keyword evidence="3" id="KW-1185">Reference proteome</keyword>
<reference evidence="2" key="1">
    <citation type="submission" date="2022-01" db="EMBL/GenBank/DDBJ databases">
        <authorList>
            <person name="Criscuolo A."/>
        </authorList>
    </citation>
    <scope>NUCLEOTIDE SEQUENCE</scope>
    <source>
        <strain evidence="2">CIP111893</strain>
    </source>
</reference>
<evidence type="ECO:0000313" key="3">
    <source>
        <dbReference type="Proteomes" id="UP000838686"/>
    </source>
</evidence>